<evidence type="ECO:0000313" key="14">
    <source>
        <dbReference type="Proteomes" id="UP001497525"/>
    </source>
</evidence>
<dbReference type="PANTHER" id="PTHR28621:SF1">
    <property type="entry name" value="SELENOPROTEIN S"/>
    <property type="match status" value="1"/>
</dbReference>
<evidence type="ECO:0000256" key="9">
    <source>
        <dbReference type="ARBA" id="ARBA00023136"/>
    </source>
</evidence>
<feature type="transmembrane region" description="Helical" evidence="12">
    <location>
        <begin position="31"/>
        <end position="49"/>
    </location>
</feature>
<dbReference type="EMBL" id="CAXLJL010000490">
    <property type="protein sequence ID" value="CAL5138478.1"/>
    <property type="molecule type" value="Genomic_DNA"/>
</dbReference>
<organism evidence="13 14">
    <name type="scientific">Calicophoron daubneyi</name>
    <name type="common">Rumen fluke</name>
    <name type="synonym">Paramphistomum daubneyi</name>
    <dbReference type="NCBI Taxonomy" id="300641"/>
    <lineage>
        <taxon>Eukaryota</taxon>
        <taxon>Metazoa</taxon>
        <taxon>Spiralia</taxon>
        <taxon>Lophotrochozoa</taxon>
        <taxon>Platyhelminthes</taxon>
        <taxon>Trematoda</taxon>
        <taxon>Digenea</taxon>
        <taxon>Plagiorchiida</taxon>
        <taxon>Pronocephalata</taxon>
        <taxon>Paramphistomoidea</taxon>
        <taxon>Paramphistomidae</taxon>
        <taxon>Calicophoron</taxon>
    </lineage>
</organism>
<accession>A0AAV2TU86</accession>
<sequence length="183" mass="21175">MLESDATIEVEDDPSSHDLHETNTLLSFDNIRRHGLIIVLILGLFYLVIKKLRARLVSASNSSSSPEYSAEDEIRRREAVEAARMRLQERFNEDLKKYKEKKLEREKEEAMRRAEEWSLLQSGKSCSGLRRRVAEEDKDQTETDTKRRDKPKPRFRINDYNPLMGDTSGSRFRPSCRPTSGGG</sequence>
<keyword evidence="4" id="KW-0963">Cytoplasm</keyword>
<keyword evidence="6" id="KW-0256">Endoplasmic reticulum</keyword>
<evidence type="ECO:0000256" key="1">
    <source>
        <dbReference type="ARBA" id="ARBA00004389"/>
    </source>
</evidence>
<dbReference type="GO" id="GO:0036502">
    <property type="term" value="C:Derlin-1-VIMP complex"/>
    <property type="evidence" value="ECO:0007669"/>
    <property type="project" value="TreeGrafter"/>
</dbReference>
<keyword evidence="7" id="KW-0712">Selenocysteine</keyword>
<dbReference type="GO" id="GO:0030970">
    <property type="term" value="P:retrograde protein transport, ER to cytosol"/>
    <property type="evidence" value="ECO:0007669"/>
    <property type="project" value="TreeGrafter"/>
</dbReference>
<evidence type="ECO:0000256" key="11">
    <source>
        <dbReference type="SAM" id="MobiDB-lite"/>
    </source>
</evidence>
<evidence type="ECO:0008006" key="15">
    <source>
        <dbReference type="Google" id="ProtNLM"/>
    </source>
</evidence>
<evidence type="ECO:0000256" key="5">
    <source>
        <dbReference type="ARBA" id="ARBA00022692"/>
    </source>
</evidence>
<keyword evidence="5 12" id="KW-0812">Transmembrane</keyword>
<dbReference type="Gene3D" id="6.10.250.2950">
    <property type="match status" value="1"/>
</dbReference>
<protein>
    <recommendedName>
        <fullName evidence="15">Selenoprotein S</fullName>
    </recommendedName>
</protein>
<evidence type="ECO:0000256" key="7">
    <source>
        <dbReference type="ARBA" id="ARBA00022933"/>
    </source>
</evidence>
<evidence type="ECO:0000256" key="2">
    <source>
        <dbReference type="ARBA" id="ARBA00004496"/>
    </source>
</evidence>
<dbReference type="AlphaFoldDB" id="A0AAV2TU86"/>
<dbReference type="GO" id="GO:0030968">
    <property type="term" value="P:endoplasmic reticulum unfolded protein response"/>
    <property type="evidence" value="ECO:0007669"/>
    <property type="project" value="TreeGrafter"/>
</dbReference>
<dbReference type="Pfam" id="PF06936">
    <property type="entry name" value="Selenoprotein_S"/>
    <property type="match status" value="1"/>
</dbReference>
<evidence type="ECO:0000256" key="8">
    <source>
        <dbReference type="ARBA" id="ARBA00022989"/>
    </source>
</evidence>
<feature type="coiled-coil region" evidence="10">
    <location>
        <begin position="70"/>
        <end position="120"/>
    </location>
</feature>
<evidence type="ECO:0000256" key="4">
    <source>
        <dbReference type="ARBA" id="ARBA00022490"/>
    </source>
</evidence>
<feature type="region of interest" description="Disordered" evidence="11">
    <location>
        <begin position="125"/>
        <end position="183"/>
    </location>
</feature>
<keyword evidence="8 12" id="KW-1133">Transmembrane helix</keyword>
<comment type="caution">
    <text evidence="13">The sequence shown here is derived from an EMBL/GenBank/DDBJ whole genome shotgun (WGS) entry which is preliminary data.</text>
</comment>
<dbReference type="InterPro" id="IPR009703">
    <property type="entry name" value="Selenoprotein_S"/>
</dbReference>
<dbReference type="Proteomes" id="UP001497525">
    <property type="component" value="Unassembled WGS sequence"/>
</dbReference>
<comment type="subcellular location">
    <subcellularLocation>
        <location evidence="2">Cytoplasm</location>
    </subcellularLocation>
    <subcellularLocation>
        <location evidence="1">Endoplasmic reticulum membrane</location>
        <topology evidence="1">Single-pass membrane protein</topology>
    </subcellularLocation>
</comment>
<evidence type="ECO:0000256" key="6">
    <source>
        <dbReference type="ARBA" id="ARBA00022824"/>
    </source>
</evidence>
<comment type="similarity">
    <text evidence="3">Belongs to the selenoprotein S family.</text>
</comment>
<reference evidence="13" key="1">
    <citation type="submission" date="2024-06" db="EMBL/GenBank/DDBJ databases">
        <authorList>
            <person name="Liu X."/>
            <person name="Lenzi L."/>
            <person name="Haldenby T S."/>
            <person name="Uol C."/>
        </authorList>
    </citation>
    <scope>NUCLEOTIDE SEQUENCE</scope>
</reference>
<name>A0AAV2TU86_CALDB</name>
<evidence type="ECO:0000256" key="10">
    <source>
        <dbReference type="SAM" id="Coils"/>
    </source>
</evidence>
<keyword evidence="10" id="KW-0175">Coiled coil</keyword>
<evidence type="ECO:0000313" key="13">
    <source>
        <dbReference type="EMBL" id="CAL5138478.1"/>
    </source>
</evidence>
<dbReference type="GO" id="GO:0036513">
    <property type="term" value="C:Derlin-1 retrotranslocation complex"/>
    <property type="evidence" value="ECO:0007669"/>
    <property type="project" value="TreeGrafter"/>
</dbReference>
<gene>
    <name evidence="13" type="ORF">CDAUBV1_LOCUS13312</name>
</gene>
<dbReference type="PANTHER" id="PTHR28621">
    <property type="entry name" value="SELENOPROTEIN S"/>
    <property type="match status" value="1"/>
</dbReference>
<evidence type="ECO:0000256" key="3">
    <source>
        <dbReference type="ARBA" id="ARBA00011034"/>
    </source>
</evidence>
<evidence type="ECO:0000256" key="12">
    <source>
        <dbReference type="SAM" id="Phobius"/>
    </source>
</evidence>
<proteinExistence type="inferred from homology"/>
<keyword evidence="9 12" id="KW-0472">Membrane</keyword>
<feature type="compositionally biased region" description="Basic and acidic residues" evidence="11">
    <location>
        <begin position="132"/>
        <end position="147"/>
    </location>
</feature>